<dbReference type="Gene3D" id="1.20.272.10">
    <property type="match status" value="1"/>
</dbReference>
<dbReference type="PANTHER" id="PTHR34388">
    <property type="entry name" value="DNA POLYMERASE III SUBUNIT DELTA"/>
    <property type="match status" value="1"/>
</dbReference>
<protein>
    <recommendedName>
        <fullName evidence="1">DNA-directed DNA polymerase</fullName>
        <ecNumber evidence="1">2.7.7.7</ecNumber>
    </recommendedName>
</protein>
<dbReference type="Gene3D" id="1.10.8.60">
    <property type="match status" value="1"/>
</dbReference>
<evidence type="ECO:0000313" key="8">
    <source>
        <dbReference type="EMBL" id="GIL40762.1"/>
    </source>
</evidence>
<name>A0A8S8XFI5_9PROT</name>
<dbReference type="AlphaFoldDB" id="A0A8S8XFI5"/>
<dbReference type="InterPro" id="IPR005790">
    <property type="entry name" value="DNA_polIII_delta"/>
</dbReference>
<comment type="caution">
    <text evidence="8">The sequence shown here is derived from an EMBL/GenBank/DDBJ whole genome shotgun (WGS) entry which is preliminary data.</text>
</comment>
<keyword evidence="9" id="KW-1185">Reference proteome</keyword>
<organism evidence="8 9">
    <name type="scientific">Roseiterribacter gracilis</name>
    <dbReference type="NCBI Taxonomy" id="2812848"/>
    <lineage>
        <taxon>Bacteria</taxon>
        <taxon>Pseudomonadati</taxon>
        <taxon>Pseudomonadota</taxon>
        <taxon>Alphaproteobacteria</taxon>
        <taxon>Rhodospirillales</taxon>
        <taxon>Roseiterribacteraceae</taxon>
        <taxon>Roseiterribacter</taxon>
    </lineage>
</organism>
<evidence type="ECO:0000256" key="5">
    <source>
        <dbReference type="ARBA" id="ARBA00022932"/>
    </source>
</evidence>
<dbReference type="EC" id="2.7.7.7" evidence="1"/>
<dbReference type="GO" id="GO:0006261">
    <property type="term" value="P:DNA-templated DNA replication"/>
    <property type="evidence" value="ECO:0007669"/>
    <property type="project" value="TreeGrafter"/>
</dbReference>
<keyword evidence="2" id="KW-0808">Transferase</keyword>
<keyword evidence="4" id="KW-0235">DNA replication</keyword>
<comment type="catalytic activity">
    <reaction evidence="7">
        <text>DNA(n) + a 2'-deoxyribonucleoside 5'-triphosphate = DNA(n+1) + diphosphate</text>
        <dbReference type="Rhea" id="RHEA:22508"/>
        <dbReference type="Rhea" id="RHEA-COMP:17339"/>
        <dbReference type="Rhea" id="RHEA-COMP:17340"/>
        <dbReference type="ChEBI" id="CHEBI:33019"/>
        <dbReference type="ChEBI" id="CHEBI:61560"/>
        <dbReference type="ChEBI" id="CHEBI:173112"/>
        <dbReference type="EC" id="2.7.7.7"/>
    </reaction>
</comment>
<evidence type="ECO:0000313" key="9">
    <source>
        <dbReference type="Proteomes" id="UP000681075"/>
    </source>
</evidence>
<dbReference type="NCBIfam" id="TIGR01128">
    <property type="entry name" value="holA"/>
    <property type="match status" value="1"/>
</dbReference>
<dbReference type="Proteomes" id="UP000681075">
    <property type="component" value="Unassembled WGS sequence"/>
</dbReference>
<evidence type="ECO:0000256" key="6">
    <source>
        <dbReference type="ARBA" id="ARBA00034754"/>
    </source>
</evidence>
<dbReference type="RefSeq" id="WP_420243952.1">
    <property type="nucleotide sequence ID" value="NZ_BOPV01000001.1"/>
</dbReference>
<evidence type="ECO:0000256" key="1">
    <source>
        <dbReference type="ARBA" id="ARBA00012417"/>
    </source>
</evidence>
<proteinExistence type="inferred from homology"/>
<sequence>MKLAGAAIERFLKSPDKNVRAVLVYGPDEGLVRERARALAMTVVEDLNDPFRVAAFAHEAPLIDDVTRLADEAASLSLMGGRRLVRVREASDKLAKAAALLLERESDSFSVLEAGDLGPRSALRKLFEASPNGAALPCYVEDERQMARTLSDALAERKIRIDGDALQLLASSLVGDRMIARQEVEKLATYLGPGATATIEDVEAVVGDSGAMAIDDAAQAAASGDVPGLDRCLTRLFAESTSAIGVLRVAQTYVRRLHATRARIDAGESMDAACSKLQPPLFFKARDNFMRQLDRWSLTKLEAAMNGLVAAEAACKRTGADEAVLTSRALFAVAQLAARR</sequence>
<dbReference type="SUPFAM" id="SSF48019">
    <property type="entry name" value="post-AAA+ oligomerization domain-like"/>
    <property type="match status" value="1"/>
</dbReference>
<keyword evidence="3" id="KW-0548">Nucleotidyltransferase</keyword>
<comment type="similarity">
    <text evidence="6">Belongs to the DNA polymerase HolA subunit family.</text>
</comment>
<evidence type="ECO:0000256" key="2">
    <source>
        <dbReference type="ARBA" id="ARBA00022679"/>
    </source>
</evidence>
<gene>
    <name evidence="8" type="primary">holA</name>
    <name evidence="8" type="ORF">TMPK1_29990</name>
</gene>
<dbReference type="GO" id="GO:0003887">
    <property type="term" value="F:DNA-directed DNA polymerase activity"/>
    <property type="evidence" value="ECO:0007669"/>
    <property type="project" value="UniProtKB-KW"/>
</dbReference>
<dbReference type="InterPro" id="IPR027417">
    <property type="entry name" value="P-loop_NTPase"/>
</dbReference>
<evidence type="ECO:0000256" key="7">
    <source>
        <dbReference type="ARBA" id="ARBA00049244"/>
    </source>
</evidence>
<keyword evidence="5" id="KW-0239">DNA-directed DNA polymerase</keyword>
<evidence type="ECO:0000256" key="4">
    <source>
        <dbReference type="ARBA" id="ARBA00022705"/>
    </source>
</evidence>
<accession>A0A8S8XFI5</accession>
<dbReference type="GO" id="GO:0003677">
    <property type="term" value="F:DNA binding"/>
    <property type="evidence" value="ECO:0007669"/>
    <property type="project" value="InterPro"/>
</dbReference>
<dbReference type="GO" id="GO:0009360">
    <property type="term" value="C:DNA polymerase III complex"/>
    <property type="evidence" value="ECO:0007669"/>
    <property type="project" value="TreeGrafter"/>
</dbReference>
<reference evidence="8" key="1">
    <citation type="submission" date="2021-02" db="EMBL/GenBank/DDBJ databases">
        <title>Genome sequence of Rhodospirillales sp. strain TMPK1 isolated from soil.</title>
        <authorList>
            <person name="Nakai R."/>
            <person name="Kusada H."/>
            <person name="Tamaki H."/>
        </authorList>
    </citation>
    <scope>NUCLEOTIDE SEQUENCE</scope>
    <source>
        <strain evidence="8">TMPK1</strain>
    </source>
</reference>
<dbReference type="EMBL" id="BOPV01000001">
    <property type="protein sequence ID" value="GIL40762.1"/>
    <property type="molecule type" value="Genomic_DNA"/>
</dbReference>
<evidence type="ECO:0000256" key="3">
    <source>
        <dbReference type="ARBA" id="ARBA00022695"/>
    </source>
</evidence>
<dbReference type="Gene3D" id="3.40.50.300">
    <property type="entry name" value="P-loop containing nucleotide triphosphate hydrolases"/>
    <property type="match status" value="1"/>
</dbReference>
<dbReference type="PANTHER" id="PTHR34388:SF1">
    <property type="entry name" value="DNA POLYMERASE III SUBUNIT DELTA"/>
    <property type="match status" value="1"/>
</dbReference>
<dbReference type="SUPFAM" id="SSF52540">
    <property type="entry name" value="P-loop containing nucleoside triphosphate hydrolases"/>
    <property type="match status" value="1"/>
</dbReference>
<dbReference type="InterPro" id="IPR008921">
    <property type="entry name" value="DNA_pol3_clamp-load_cplx_C"/>
</dbReference>